<dbReference type="Proteomes" id="UP000281985">
    <property type="component" value="Unassembled WGS sequence"/>
</dbReference>
<dbReference type="PANTHER" id="PTHR33608">
    <property type="entry name" value="BLL2464 PROTEIN"/>
    <property type="match status" value="1"/>
</dbReference>
<dbReference type="InterPro" id="IPR036465">
    <property type="entry name" value="vWFA_dom_sf"/>
</dbReference>
<protein>
    <submittedName>
        <fullName evidence="3">DUF58 domain-containing protein</fullName>
    </submittedName>
</protein>
<name>A0A3M0GHH2_9FLAO</name>
<evidence type="ECO:0000313" key="4">
    <source>
        <dbReference type="Proteomes" id="UP000281985"/>
    </source>
</evidence>
<evidence type="ECO:0000259" key="2">
    <source>
        <dbReference type="Pfam" id="PF01882"/>
    </source>
</evidence>
<gene>
    <name evidence="3" type="ORF">EAX61_01205</name>
</gene>
<feature type="transmembrane region" description="Helical" evidence="1">
    <location>
        <begin position="12"/>
        <end position="33"/>
    </location>
</feature>
<evidence type="ECO:0000313" key="3">
    <source>
        <dbReference type="EMBL" id="RMB64027.1"/>
    </source>
</evidence>
<dbReference type="Pfam" id="PF01882">
    <property type="entry name" value="DUF58"/>
    <property type="match status" value="1"/>
</dbReference>
<comment type="caution">
    <text evidence="3">The sequence shown here is derived from an EMBL/GenBank/DDBJ whole genome shotgun (WGS) entry which is preliminary data.</text>
</comment>
<dbReference type="PANTHER" id="PTHR33608:SF3">
    <property type="entry name" value="SLR2013 PROTEIN"/>
    <property type="match status" value="1"/>
</dbReference>
<feature type="transmembrane region" description="Helical" evidence="1">
    <location>
        <begin position="39"/>
        <end position="59"/>
    </location>
</feature>
<dbReference type="EMBL" id="REFV01000001">
    <property type="protein sequence ID" value="RMB64027.1"/>
    <property type="molecule type" value="Genomic_DNA"/>
</dbReference>
<organism evidence="3 4">
    <name type="scientific">Dokdonia sinensis</name>
    <dbReference type="NCBI Taxonomy" id="2479847"/>
    <lineage>
        <taxon>Bacteria</taxon>
        <taxon>Pseudomonadati</taxon>
        <taxon>Bacteroidota</taxon>
        <taxon>Flavobacteriia</taxon>
        <taxon>Flavobacteriales</taxon>
        <taxon>Flavobacteriaceae</taxon>
        <taxon>Dokdonia</taxon>
    </lineage>
</organism>
<evidence type="ECO:0000256" key="1">
    <source>
        <dbReference type="SAM" id="Phobius"/>
    </source>
</evidence>
<dbReference type="OrthoDB" id="845740at2"/>
<dbReference type="InterPro" id="IPR002881">
    <property type="entry name" value="DUF58"/>
</dbReference>
<feature type="domain" description="DUF58" evidence="2">
    <location>
        <begin position="207"/>
        <end position="372"/>
    </location>
</feature>
<accession>A0A3M0GHH2</accession>
<reference evidence="3 4" key="1">
    <citation type="submission" date="2018-10" db="EMBL/GenBank/DDBJ databases">
        <title>Dokdonia luteus sp. nov., isolated from sea water.</title>
        <authorList>
            <person name="Zhou L.Y."/>
            <person name="Du Z.J."/>
        </authorList>
    </citation>
    <scope>NUCLEOTIDE SEQUENCE [LARGE SCALE GENOMIC DNA]</scope>
    <source>
        <strain evidence="3 4">SH27</strain>
    </source>
</reference>
<dbReference type="SUPFAM" id="SSF53300">
    <property type="entry name" value="vWA-like"/>
    <property type="match status" value="1"/>
</dbReference>
<keyword evidence="1" id="KW-0812">Transmembrane</keyword>
<keyword evidence="1" id="KW-0472">Membrane</keyword>
<sequence length="446" mass="51889">MAIIRFIKALYLHNRLFYALALVAVAFLVSYWVNFIYPLVWWALWGLILLFFIDCVVLFRGSGNITAQRLLPEKFSNSDENELPVKIQNNYPFKVSLDIIDEIPVQFQKRDFKKELIIPAKESSLFTYDLRPVERGEYYFGNLNIYASTRFGIAKRRFTFEKDQLVKVYPSFIQMKKYAFLALDNRLTLLGMKKMRRIGHTMEFEQIKDYVLGDDVRTINWKATAKRHQLMINQFQDEKSQPVYCLIDASRAMKMPFEGLTLLDYAINSTLAFSNIALKKKDKVGLITFAEGIKNHLPASSRKVHLNTILEVLYNVNTKFLDSDFGSLYNQVKRKVSQRSLLIMYTNFEHISSLERQLGYLKALSRKHILVVIFFINTELDELLNTPAEDLPTVYHKTIAQKADYDKKVMAATLEKYGIQTILTKPEDLTVNTINKYLEIKARGIL</sequence>
<dbReference type="AlphaFoldDB" id="A0A3M0GHH2"/>
<proteinExistence type="predicted"/>
<keyword evidence="4" id="KW-1185">Reference proteome</keyword>
<keyword evidence="1" id="KW-1133">Transmembrane helix</keyword>